<evidence type="ECO:0000313" key="2">
    <source>
        <dbReference type="EMBL" id="MBE8718869.1"/>
    </source>
</evidence>
<sequence>MKSSRGFSLIEVVVALTVLSLISLAVVTALRTFAMTQERLDDVSSRTSEMRTVNRFLNRALVDALPLMRGDAAGSASLLQGSSTELIWAAPFSASSRLGGVMIIRLFAAEGGLKMQLLPFYDAQQEMQWERAEVFSVVPQLDELTLTYFDAPSGAWVNEWHTFQVNPDRIRISIAANGRYWPDIIVRLNDTEDNFF</sequence>
<protein>
    <submittedName>
        <fullName evidence="2">Prepilin-type N-terminal cleavage/methylation domain-containing protein</fullName>
    </submittedName>
</protein>
<comment type="caution">
    <text evidence="2">The sequence shown here is derived from an EMBL/GenBank/DDBJ whole genome shotgun (WGS) entry which is preliminary data.</text>
</comment>
<dbReference type="AlphaFoldDB" id="A0A928V9B2"/>
<accession>A0A928V9B2</accession>
<dbReference type="PROSITE" id="PS00409">
    <property type="entry name" value="PROKAR_NTER_METHYL"/>
    <property type="match status" value="1"/>
</dbReference>
<dbReference type="SUPFAM" id="SSF54523">
    <property type="entry name" value="Pili subunits"/>
    <property type="match status" value="1"/>
</dbReference>
<dbReference type="Proteomes" id="UP000652567">
    <property type="component" value="Unassembled WGS sequence"/>
</dbReference>
<proteinExistence type="predicted"/>
<reference evidence="2" key="1">
    <citation type="submission" date="2018-07" db="EMBL/GenBank/DDBJ databases">
        <title>Genome assembly of strain Ka43.</title>
        <authorList>
            <person name="Kukolya J."/>
            <person name="Nagy I."/>
            <person name="Horvath B."/>
            <person name="Toth A."/>
        </authorList>
    </citation>
    <scope>NUCLEOTIDE SEQUENCE</scope>
    <source>
        <strain evidence="2">KB43</strain>
    </source>
</reference>
<organism evidence="2 3">
    <name type="scientific">Cellvibrio polysaccharolyticus</name>
    <dbReference type="NCBI Taxonomy" id="2082724"/>
    <lineage>
        <taxon>Bacteria</taxon>
        <taxon>Pseudomonadati</taxon>
        <taxon>Pseudomonadota</taxon>
        <taxon>Gammaproteobacteria</taxon>
        <taxon>Cellvibrionales</taxon>
        <taxon>Cellvibrionaceae</taxon>
        <taxon>Cellvibrio</taxon>
    </lineage>
</organism>
<dbReference type="InterPro" id="IPR045584">
    <property type="entry name" value="Pilin-like"/>
</dbReference>
<dbReference type="RefSeq" id="WP_193911785.1">
    <property type="nucleotide sequence ID" value="NZ_PRDL01000001.1"/>
</dbReference>
<evidence type="ECO:0000313" key="3">
    <source>
        <dbReference type="Proteomes" id="UP000652567"/>
    </source>
</evidence>
<name>A0A928V9B2_9GAMM</name>
<keyword evidence="1" id="KW-0812">Transmembrane</keyword>
<dbReference type="Pfam" id="PF07963">
    <property type="entry name" value="N_methyl"/>
    <property type="match status" value="1"/>
</dbReference>
<keyword evidence="1" id="KW-1133">Transmembrane helix</keyword>
<evidence type="ECO:0000256" key="1">
    <source>
        <dbReference type="SAM" id="Phobius"/>
    </source>
</evidence>
<keyword evidence="1" id="KW-0472">Membrane</keyword>
<dbReference type="EMBL" id="PRDL01000001">
    <property type="protein sequence ID" value="MBE8718869.1"/>
    <property type="molecule type" value="Genomic_DNA"/>
</dbReference>
<dbReference type="InterPro" id="IPR012902">
    <property type="entry name" value="N_methyl_site"/>
</dbReference>
<dbReference type="NCBIfam" id="TIGR02532">
    <property type="entry name" value="IV_pilin_GFxxxE"/>
    <property type="match status" value="1"/>
</dbReference>
<feature type="transmembrane region" description="Helical" evidence="1">
    <location>
        <begin position="12"/>
        <end position="34"/>
    </location>
</feature>
<gene>
    <name evidence="2" type="ORF">C4F51_16975</name>
</gene>
<keyword evidence="3" id="KW-1185">Reference proteome</keyword>